<feature type="transmembrane region" description="Helical" evidence="5">
    <location>
        <begin position="325"/>
        <end position="345"/>
    </location>
</feature>
<proteinExistence type="predicted"/>
<dbReference type="GO" id="GO:0015179">
    <property type="term" value="F:L-amino acid transmembrane transporter activity"/>
    <property type="evidence" value="ECO:0007669"/>
    <property type="project" value="TreeGrafter"/>
</dbReference>
<dbReference type="OMA" id="LERMINY"/>
<feature type="transmembrane region" description="Helical" evidence="5">
    <location>
        <begin position="366"/>
        <end position="383"/>
    </location>
</feature>
<evidence type="ECO:0000256" key="5">
    <source>
        <dbReference type="SAM" id="Phobius"/>
    </source>
</evidence>
<feature type="transmembrane region" description="Helical" evidence="5">
    <location>
        <begin position="133"/>
        <end position="153"/>
    </location>
</feature>
<evidence type="ECO:0000259" key="6">
    <source>
        <dbReference type="Pfam" id="PF01490"/>
    </source>
</evidence>
<reference evidence="8 9" key="1">
    <citation type="submission" date="2025-04" db="UniProtKB">
        <authorList>
            <consortium name="RefSeq"/>
        </authorList>
    </citation>
    <scope>IDENTIFICATION</scope>
</reference>
<dbReference type="RefSeq" id="XP_022085036.1">
    <property type="nucleotide sequence ID" value="XM_022229344.1"/>
</dbReference>
<keyword evidence="3 5" id="KW-1133">Transmembrane helix</keyword>
<evidence type="ECO:0000256" key="3">
    <source>
        <dbReference type="ARBA" id="ARBA00022989"/>
    </source>
</evidence>
<evidence type="ECO:0000313" key="9">
    <source>
        <dbReference type="RefSeq" id="XP_022085036.1"/>
    </source>
</evidence>
<sequence>MDQPKAADKIPLMLEEHASYGDRDATPPDNGDQDDQEEPKGLTFWQTFFAGSGIISGFSVTVLMTVIIYTGWLLGITIYVVVVLLLTYTGTLLGNCWEMIGKNCRDDRHPYGAIADQACGKIARMAINTVVDLNIFTANVMMLLIIPDLLYIIAGPSVHGTFCYWPLAFGLIVLPFMWLGALKDLWQLGAISYLGCCLAMVFLLINGARQIPKSLGWRQHPFNQWNVSLDTRDNDPPSFYLGWLVSLVFSTSLFMVSFHFAIPSIQRGMHRPQTFNKCLVTIYSVFSLISIPTLLVVFFGFGHLFANFKDSGVSILYIMPRDDMVITPAFLLLVNSLMLMVPASNPLFQHYEEILNIPEECGWKRLVFRTLVVLLEIFFAETIPQFSVFIAILSGLFIPPLTFLAPALFYLRLRTMHRADSSSTRPFHHMCETVACVVLIVASPVVMVLTIVITSEAIADGDTLFVAPCYVDPKAAHV</sequence>
<evidence type="ECO:0000256" key="2">
    <source>
        <dbReference type="ARBA" id="ARBA00022692"/>
    </source>
</evidence>
<feature type="transmembrane region" description="Helical" evidence="5">
    <location>
        <begin position="76"/>
        <end position="97"/>
    </location>
</feature>
<protein>
    <submittedName>
        <fullName evidence="8 9">Amino acid permease 2-like</fullName>
    </submittedName>
</protein>
<dbReference type="PANTHER" id="PTHR22950">
    <property type="entry name" value="AMINO ACID TRANSPORTER"/>
    <property type="match status" value="1"/>
</dbReference>
<name>A0A8B7XZ41_ACAPL</name>
<dbReference type="GeneID" id="110976241"/>
<keyword evidence="2 5" id="KW-0812">Transmembrane</keyword>
<dbReference type="Pfam" id="PF01490">
    <property type="entry name" value="Aa_trans"/>
    <property type="match status" value="1"/>
</dbReference>
<comment type="subcellular location">
    <subcellularLocation>
        <location evidence="1">Membrane</location>
        <topology evidence="1">Multi-pass membrane protein</topology>
    </subcellularLocation>
</comment>
<feature type="transmembrane region" description="Helical" evidence="5">
    <location>
        <begin position="282"/>
        <end position="305"/>
    </location>
</feature>
<dbReference type="GO" id="GO:0005774">
    <property type="term" value="C:vacuolar membrane"/>
    <property type="evidence" value="ECO:0007669"/>
    <property type="project" value="TreeGrafter"/>
</dbReference>
<evidence type="ECO:0000313" key="7">
    <source>
        <dbReference type="Proteomes" id="UP000694845"/>
    </source>
</evidence>
<feature type="transmembrane region" description="Helical" evidence="5">
    <location>
        <begin position="159"/>
        <end position="178"/>
    </location>
</feature>
<keyword evidence="4 5" id="KW-0472">Membrane</keyword>
<dbReference type="RefSeq" id="XP_022085034.1">
    <property type="nucleotide sequence ID" value="XM_022229342.1"/>
</dbReference>
<dbReference type="Proteomes" id="UP000694845">
    <property type="component" value="Unplaced"/>
</dbReference>
<dbReference type="InterPro" id="IPR013057">
    <property type="entry name" value="AA_transpt_TM"/>
</dbReference>
<dbReference type="OrthoDB" id="28208at2759"/>
<evidence type="ECO:0000256" key="4">
    <source>
        <dbReference type="ARBA" id="ARBA00023136"/>
    </source>
</evidence>
<feature type="transmembrane region" description="Helical" evidence="5">
    <location>
        <begin position="240"/>
        <end position="262"/>
    </location>
</feature>
<feature type="domain" description="Amino acid transporter transmembrane" evidence="6">
    <location>
        <begin position="44"/>
        <end position="446"/>
    </location>
</feature>
<dbReference type="KEGG" id="aplc:110976241"/>
<accession>A0A8B7XZ41</accession>
<feature type="transmembrane region" description="Helical" evidence="5">
    <location>
        <begin position="48"/>
        <end position="70"/>
    </location>
</feature>
<feature type="transmembrane region" description="Helical" evidence="5">
    <location>
        <begin position="434"/>
        <end position="454"/>
    </location>
</feature>
<dbReference type="AlphaFoldDB" id="A0A8B7XZ41"/>
<dbReference type="PANTHER" id="PTHR22950:SF703">
    <property type="entry name" value="AMINO ACID TRANSPORTER TRANSMEMBRANE DOMAIN-CONTAINING PROTEIN"/>
    <property type="match status" value="1"/>
</dbReference>
<organism evidence="7 9">
    <name type="scientific">Acanthaster planci</name>
    <name type="common">Crown-of-thorns starfish</name>
    <dbReference type="NCBI Taxonomy" id="133434"/>
    <lineage>
        <taxon>Eukaryota</taxon>
        <taxon>Metazoa</taxon>
        <taxon>Echinodermata</taxon>
        <taxon>Eleutherozoa</taxon>
        <taxon>Asterozoa</taxon>
        <taxon>Asteroidea</taxon>
        <taxon>Valvatacea</taxon>
        <taxon>Valvatida</taxon>
        <taxon>Acanthasteridae</taxon>
        <taxon>Acanthaster</taxon>
    </lineage>
</organism>
<feature type="transmembrane region" description="Helical" evidence="5">
    <location>
        <begin position="389"/>
        <end position="413"/>
    </location>
</feature>
<gene>
    <name evidence="8 9" type="primary">LOC110976241</name>
</gene>
<feature type="transmembrane region" description="Helical" evidence="5">
    <location>
        <begin position="185"/>
        <end position="205"/>
    </location>
</feature>
<evidence type="ECO:0000256" key="1">
    <source>
        <dbReference type="ARBA" id="ARBA00004141"/>
    </source>
</evidence>
<evidence type="ECO:0000313" key="8">
    <source>
        <dbReference type="RefSeq" id="XP_022085034.1"/>
    </source>
</evidence>
<keyword evidence="7" id="KW-1185">Reference proteome</keyword>